<organism evidence="1 2">
    <name type="scientific">Sinorhizobium fredii (strain NBRC 101917 / NGR234)</name>
    <dbReference type="NCBI Taxonomy" id="394"/>
    <lineage>
        <taxon>Bacteria</taxon>
        <taxon>Pseudomonadati</taxon>
        <taxon>Pseudomonadota</taxon>
        <taxon>Alphaproteobacteria</taxon>
        <taxon>Hyphomicrobiales</taxon>
        <taxon>Rhizobiaceae</taxon>
        <taxon>Sinorhizobium/Ensifer group</taxon>
        <taxon>Sinorhizobium</taxon>
    </lineage>
</organism>
<geneLocation type="plasmid" evidence="2">
    <name>sym pNGR234b</name>
</geneLocation>
<accession>C3KQR3</accession>
<dbReference type="OrthoDB" id="42441at2"/>
<keyword evidence="2" id="KW-1185">Reference proteome</keyword>
<dbReference type="Proteomes" id="UP000001054">
    <property type="component" value="Plasmid pNGR234b"/>
</dbReference>
<sequence>MSRLSVENCYERAGGERGGRATRAFPRPGAARGQRQGARAVTVILDFRSCANYVGLPRRRSSTAPRTKPWFQFITPKRMPKIKAGRNQIVFNCRKDIAAVEPGASRPQDGYRENEAIIPAEMLLSERQRFRLQARSECRAAPPSPPSPAIPALSEGDAVPARFGDILVQQRLHAVGAEPAAVHIRKESRCFASLVP</sequence>
<protein>
    <submittedName>
        <fullName evidence="1">Uncharacterized protein</fullName>
    </submittedName>
</protein>
<keyword evidence="1" id="KW-0614">Plasmid</keyword>
<reference evidence="2" key="1">
    <citation type="journal article" date="2004" name="J. Bacteriol.">
        <title>An evolutionary hot spot: the pNGR234b replicon of Rhizobium sp. strain NGR234.</title>
        <authorList>
            <person name="Streit W.R."/>
            <person name="Schmitz R.A."/>
            <person name="Perret X."/>
            <person name="Staehelin C."/>
            <person name="Deakin W.J."/>
            <person name="Raasch C."/>
            <person name="Liesegang H."/>
            <person name="Broughton W.J."/>
        </authorList>
    </citation>
    <scope>NUCLEOTIDE SEQUENCE [LARGE SCALE GENOMIC DNA]</scope>
    <source>
        <strain evidence="2">NBRC 101917 / NGR234</strain>
    </source>
</reference>
<dbReference type="AlphaFoldDB" id="C3KQR3"/>
<name>C3KQR3_SINFN</name>
<evidence type="ECO:0000313" key="1">
    <source>
        <dbReference type="EMBL" id="ACP22421.1"/>
    </source>
</evidence>
<dbReference type="EMBL" id="CP000874">
    <property type="protein sequence ID" value="ACP22421.1"/>
    <property type="molecule type" value="Genomic_DNA"/>
</dbReference>
<dbReference type="HOGENOM" id="CLU_1389257_0_0_5"/>
<evidence type="ECO:0000313" key="2">
    <source>
        <dbReference type="Proteomes" id="UP000001054"/>
    </source>
</evidence>
<gene>
    <name evidence="1" type="ordered locus">NGR_b09680</name>
</gene>
<dbReference type="KEGG" id="rhi:NGR_b09680"/>
<proteinExistence type="predicted"/>
<reference evidence="1 2" key="2">
    <citation type="journal article" date="2009" name="Appl. Environ. Microbiol.">
        <title>Rhizobium sp. strain NGR234 possesses a remarkable number of secretion systems.</title>
        <authorList>
            <person name="Schmeisser C."/>
            <person name="Liesegang H."/>
            <person name="Krysciak D."/>
            <person name="Bakkou N."/>
            <person name="Le Quere A."/>
            <person name="Wollherr A."/>
            <person name="Heinemeyer I."/>
            <person name="Morgenstern B."/>
            <person name="Pommerening-Roeser A."/>
            <person name="Flores M."/>
            <person name="Palacios R."/>
            <person name="Brenner S."/>
            <person name="Gottschalk G."/>
            <person name="Schmitz R.A."/>
            <person name="Broughton W.J."/>
            <person name="Perret X."/>
            <person name="Strittmatter A.W."/>
            <person name="Streit W.R."/>
        </authorList>
    </citation>
    <scope>NUCLEOTIDE SEQUENCE [LARGE SCALE GENOMIC DNA]</scope>
    <source>
        <strain evidence="2">NBRC 101917 / NGR234</strain>
    </source>
</reference>